<accession>A0A8J3IEX3</accession>
<proteinExistence type="inferred from homology"/>
<keyword evidence="8" id="KW-1185">Reference proteome</keyword>
<keyword evidence="4" id="KW-0238">DNA-binding</keyword>
<dbReference type="PANTHER" id="PTHR43133">
    <property type="entry name" value="RNA POLYMERASE ECF-TYPE SIGMA FACTO"/>
    <property type="match status" value="1"/>
</dbReference>
<dbReference type="InterPro" id="IPR014284">
    <property type="entry name" value="RNA_pol_sigma-70_dom"/>
</dbReference>
<keyword evidence="3" id="KW-0731">Sigma factor</keyword>
<evidence type="ECO:0000256" key="4">
    <source>
        <dbReference type="ARBA" id="ARBA00023125"/>
    </source>
</evidence>
<dbReference type="GO" id="GO:0016987">
    <property type="term" value="F:sigma factor activity"/>
    <property type="evidence" value="ECO:0007669"/>
    <property type="project" value="UniProtKB-KW"/>
</dbReference>
<evidence type="ECO:0000256" key="3">
    <source>
        <dbReference type="ARBA" id="ARBA00023082"/>
    </source>
</evidence>
<keyword evidence="2" id="KW-0805">Transcription regulation</keyword>
<dbReference type="GO" id="GO:0003677">
    <property type="term" value="F:DNA binding"/>
    <property type="evidence" value="ECO:0007669"/>
    <property type="project" value="UniProtKB-KW"/>
</dbReference>
<dbReference type="Pfam" id="PF04545">
    <property type="entry name" value="Sigma70_r4"/>
    <property type="match status" value="1"/>
</dbReference>
<dbReference type="InterPro" id="IPR039425">
    <property type="entry name" value="RNA_pol_sigma-70-like"/>
</dbReference>
<dbReference type="Proteomes" id="UP000597444">
    <property type="component" value="Unassembled WGS sequence"/>
</dbReference>
<dbReference type="EMBL" id="BNJK01000001">
    <property type="protein sequence ID" value="GHO92313.1"/>
    <property type="molecule type" value="Genomic_DNA"/>
</dbReference>
<dbReference type="Gene3D" id="1.10.1740.10">
    <property type="match status" value="1"/>
</dbReference>
<dbReference type="RefSeq" id="WP_220203156.1">
    <property type="nucleotide sequence ID" value="NZ_BNJK01000001.1"/>
</dbReference>
<keyword evidence="5" id="KW-0804">Transcription</keyword>
<evidence type="ECO:0000256" key="5">
    <source>
        <dbReference type="ARBA" id="ARBA00023163"/>
    </source>
</evidence>
<name>A0A8J3IEX3_9CHLR</name>
<organism evidence="7 8">
    <name type="scientific">Reticulibacter mediterranei</name>
    <dbReference type="NCBI Taxonomy" id="2778369"/>
    <lineage>
        <taxon>Bacteria</taxon>
        <taxon>Bacillati</taxon>
        <taxon>Chloroflexota</taxon>
        <taxon>Ktedonobacteria</taxon>
        <taxon>Ktedonobacterales</taxon>
        <taxon>Reticulibacteraceae</taxon>
        <taxon>Reticulibacter</taxon>
    </lineage>
</organism>
<dbReference type="SUPFAM" id="SSF88659">
    <property type="entry name" value="Sigma3 and sigma4 domains of RNA polymerase sigma factors"/>
    <property type="match status" value="1"/>
</dbReference>
<evidence type="ECO:0000313" key="8">
    <source>
        <dbReference type="Proteomes" id="UP000597444"/>
    </source>
</evidence>
<dbReference type="SUPFAM" id="SSF88946">
    <property type="entry name" value="Sigma2 domain of RNA polymerase sigma factors"/>
    <property type="match status" value="1"/>
</dbReference>
<dbReference type="NCBIfam" id="TIGR02937">
    <property type="entry name" value="sigma70-ECF"/>
    <property type="match status" value="1"/>
</dbReference>
<feature type="domain" description="RNA polymerase sigma-70 region 4" evidence="6">
    <location>
        <begin position="134"/>
        <end position="180"/>
    </location>
</feature>
<evidence type="ECO:0000259" key="6">
    <source>
        <dbReference type="Pfam" id="PF04545"/>
    </source>
</evidence>
<comment type="similarity">
    <text evidence="1">Belongs to the sigma-70 factor family. ECF subfamily.</text>
</comment>
<evidence type="ECO:0000256" key="1">
    <source>
        <dbReference type="ARBA" id="ARBA00010641"/>
    </source>
</evidence>
<sequence length="185" mass="21270">MRPYRSESSQSGLSGRAKPESTAIADLYEKYWLTLLVYIRPMLPSLEDAEDVLVEVFLAALESDILAVLAERQQIAWLRRVAHNKAIDYHRLSARRPVTHLEDVAEHLFDDDELGPERVVLRHEEVKLLKLRVAELPGPQQEVLQLRFGYGLRCAEIARRMNRSEGAVRTLLSRTLNLLRGVYVR</sequence>
<gene>
    <name evidence="7" type="ORF">KSF_023610</name>
</gene>
<protein>
    <recommendedName>
        <fullName evidence="6">RNA polymerase sigma-70 region 4 domain-containing protein</fullName>
    </recommendedName>
</protein>
<evidence type="ECO:0000256" key="2">
    <source>
        <dbReference type="ARBA" id="ARBA00023015"/>
    </source>
</evidence>
<evidence type="ECO:0000313" key="7">
    <source>
        <dbReference type="EMBL" id="GHO92313.1"/>
    </source>
</evidence>
<dbReference type="PANTHER" id="PTHR43133:SF8">
    <property type="entry name" value="RNA POLYMERASE SIGMA FACTOR HI_1459-RELATED"/>
    <property type="match status" value="1"/>
</dbReference>
<dbReference type="InterPro" id="IPR013325">
    <property type="entry name" value="RNA_pol_sigma_r2"/>
</dbReference>
<dbReference type="InterPro" id="IPR013324">
    <property type="entry name" value="RNA_pol_sigma_r3/r4-like"/>
</dbReference>
<dbReference type="InterPro" id="IPR036388">
    <property type="entry name" value="WH-like_DNA-bd_sf"/>
</dbReference>
<dbReference type="GO" id="GO:0006352">
    <property type="term" value="P:DNA-templated transcription initiation"/>
    <property type="evidence" value="ECO:0007669"/>
    <property type="project" value="InterPro"/>
</dbReference>
<reference evidence="7" key="1">
    <citation type="submission" date="2020-10" db="EMBL/GenBank/DDBJ databases">
        <title>Taxonomic study of unclassified bacteria belonging to the class Ktedonobacteria.</title>
        <authorList>
            <person name="Yabe S."/>
            <person name="Wang C.M."/>
            <person name="Zheng Y."/>
            <person name="Sakai Y."/>
            <person name="Cavaletti L."/>
            <person name="Monciardini P."/>
            <person name="Donadio S."/>
        </authorList>
    </citation>
    <scope>NUCLEOTIDE SEQUENCE</scope>
    <source>
        <strain evidence="7">ID150040</strain>
    </source>
</reference>
<dbReference type="AlphaFoldDB" id="A0A8J3IEX3"/>
<comment type="caution">
    <text evidence="7">The sequence shown here is derived from an EMBL/GenBank/DDBJ whole genome shotgun (WGS) entry which is preliminary data.</text>
</comment>
<dbReference type="InterPro" id="IPR007630">
    <property type="entry name" value="RNA_pol_sigma70_r4"/>
</dbReference>
<dbReference type="Gene3D" id="1.10.10.10">
    <property type="entry name" value="Winged helix-like DNA-binding domain superfamily/Winged helix DNA-binding domain"/>
    <property type="match status" value="1"/>
</dbReference>